<name>A0A5M3WRY3_9ACTN</name>
<evidence type="ECO:0000256" key="3">
    <source>
        <dbReference type="ARBA" id="ARBA00023134"/>
    </source>
</evidence>
<evidence type="ECO:0000256" key="4">
    <source>
        <dbReference type="SAM" id="MobiDB-lite"/>
    </source>
</evidence>
<evidence type="ECO:0000256" key="2">
    <source>
        <dbReference type="ARBA" id="ARBA00022917"/>
    </source>
</evidence>
<dbReference type="Gene3D" id="3.40.50.300">
    <property type="entry name" value="P-loop containing nucleotide triphosphate hydrolases"/>
    <property type="match status" value="2"/>
</dbReference>
<organism evidence="6 7">
    <name type="scientific">Acrocarpospora macrocephala</name>
    <dbReference type="NCBI Taxonomy" id="150177"/>
    <lineage>
        <taxon>Bacteria</taxon>
        <taxon>Bacillati</taxon>
        <taxon>Actinomycetota</taxon>
        <taxon>Actinomycetes</taxon>
        <taxon>Streptosporangiales</taxon>
        <taxon>Streptosporangiaceae</taxon>
        <taxon>Acrocarpospora</taxon>
    </lineage>
</organism>
<evidence type="ECO:0000313" key="6">
    <source>
        <dbReference type="EMBL" id="GES10849.1"/>
    </source>
</evidence>
<dbReference type="PANTHER" id="PTHR43261:SF1">
    <property type="entry name" value="RIBOSOME-RELEASING FACTOR 2, MITOCHONDRIAL"/>
    <property type="match status" value="1"/>
</dbReference>
<feature type="region of interest" description="Disordered" evidence="4">
    <location>
        <begin position="66"/>
        <end position="88"/>
    </location>
</feature>
<sequence length="88" mass="9771">MLSRNIGILAHVDAGTTTVAERSLYATGTTYKQGEVHDGTTITDFDPQEHDRGIAIFAHRTTATAQWFSPTHGPEARPPRDQRPRLRT</sequence>
<dbReference type="RefSeq" id="WP_218041218.1">
    <property type="nucleotide sequence ID" value="NZ_BAAAHL010000056.1"/>
</dbReference>
<dbReference type="SUPFAM" id="SSF52540">
    <property type="entry name" value="P-loop containing nucleoside triphosphate hydrolases"/>
    <property type="match status" value="1"/>
</dbReference>
<reference evidence="6 7" key="1">
    <citation type="submission" date="2019-10" db="EMBL/GenBank/DDBJ databases">
        <title>Whole genome shotgun sequence of Acrocarpospora macrocephala NBRC 16266.</title>
        <authorList>
            <person name="Ichikawa N."/>
            <person name="Kimura A."/>
            <person name="Kitahashi Y."/>
            <person name="Komaki H."/>
            <person name="Oguchi A."/>
        </authorList>
    </citation>
    <scope>NUCLEOTIDE SEQUENCE [LARGE SCALE GENOMIC DNA]</scope>
    <source>
        <strain evidence="6 7">NBRC 16266</strain>
    </source>
</reference>
<gene>
    <name evidence="6" type="ORF">Amac_044460</name>
</gene>
<evidence type="ECO:0000256" key="1">
    <source>
        <dbReference type="ARBA" id="ARBA00022741"/>
    </source>
</evidence>
<keyword evidence="1" id="KW-0547">Nucleotide-binding</keyword>
<dbReference type="InterPro" id="IPR000795">
    <property type="entry name" value="T_Tr_GTP-bd_dom"/>
</dbReference>
<keyword evidence="3" id="KW-0342">GTP-binding</keyword>
<dbReference type="GO" id="GO:0003924">
    <property type="term" value="F:GTPase activity"/>
    <property type="evidence" value="ECO:0007669"/>
    <property type="project" value="InterPro"/>
</dbReference>
<keyword evidence="2" id="KW-0648">Protein biosynthesis</keyword>
<dbReference type="GO" id="GO:0032790">
    <property type="term" value="P:ribosome disassembly"/>
    <property type="evidence" value="ECO:0007669"/>
    <property type="project" value="TreeGrafter"/>
</dbReference>
<dbReference type="InterPro" id="IPR027417">
    <property type="entry name" value="P-loop_NTPase"/>
</dbReference>
<dbReference type="AlphaFoldDB" id="A0A5M3WRY3"/>
<dbReference type="Pfam" id="PF00009">
    <property type="entry name" value="GTP_EFTU"/>
    <property type="match status" value="1"/>
</dbReference>
<keyword evidence="7" id="KW-1185">Reference proteome</keyword>
<dbReference type="GO" id="GO:0005525">
    <property type="term" value="F:GTP binding"/>
    <property type="evidence" value="ECO:0007669"/>
    <property type="project" value="UniProtKB-KW"/>
</dbReference>
<comment type="caution">
    <text evidence="6">The sequence shown here is derived from an EMBL/GenBank/DDBJ whole genome shotgun (WGS) entry which is preliminary data.</text>
</comment>
<dbReference type="Proteomes" id="UP000331127">
    <property type="component" value="Unassembled WGS sequence"/>
</dbReference>
<dbReference type="GO" id="GO:0006412">
    <property type="term" value="P:translation"/>
    <property type="evidence" value="ECO:0007669"/>
    <property type="project" value="UniProtKB-KW"/>
</dbReference>
<protein>
    <recommendedName>
        <fullName evidence="5">Tr-type G domain-containing protein</fullName>
    </recommendedName>
</protein>
<evidence type="ECO:0000259" key="5">
    <source>
        <dbReference type="Pfam" id="PF00009"/>
    </source>
</evidence>
<dbReference type="PANTHER" id="PTHR43261">
    <property type="entry name" value="TRANSLATION ELONGATION FACTOR G-RELATED"/>
    <property type="match status" value="1"/>
</dbReference>
<evidence type="ECO:0000313" key="7">
    <source>
        <dbReference type="Proteomes" id="UP000331127"/>
    </source>
</evidence>
<feature type="compositionally biased region" description="Basic and acidic residues" evidence="4">
    <location>
        <begin position="74"/>
        <end position="88"/>
    </location>
</feature>
<proteinExistence type="predicted"/>
<feature type="domain" description="Tr-type G" evidence="5">
    <location>
        <begin position="3"/>
        <end position="64"/>
    </location>
</feature>
<accession>A0A5M3WRY3</accession>
<dbReference type="EMBL" id="BLAE01000025">
    <property type="protein sequence ID" value="GES10849.1"/>
    <property type="molecule type" value="Genomic_DNA"/>
</dbReference>